<dbReference type="Proteomes" id="UP000289372">
    <property type="component" value="Unassembled WGS sequence"/>
</dbReference>
<dbReference type="AlphaFoldDB" id="A0AAQ1BVP1"/>
<evidence type="ECO:0000313" key="3">
    <source>
        <dbReference type="Proteomes" id="UP000289372"/>
    </source>
</evidence>
<proteinExistence type="predicted"/>
<reference evidence="2 3" key="1">
    <citation type="submission" date="2018-02" db="EMBL/GenBank/DDBJ databases">
        <title>Characterization of Xanthomonas diversity in transplant houses and field plants.</title>
        <authorList>
            <person name="Abrahamian P."/>
            <person name="Timilsina S."/>
            <person name="Minsavage G.V."/>
            <person name="Goss E.M."/>
            <person name="Jones J.B."/>
            <person name="Vallad G.E."/>
        </authorList>
    </citation>
    <scope>NUCLEOTIDE SEQUENCE [LARGE SCALE GENOMIC DNA]</scope>
    <source>
        <strain evidence="2 3">GEV2132</strain>
    </source>
</reference>
<protein>
    <submittedName>
        <fullName evidence="2">Uncharacterized protein</fullName>
    </submittedName>
</protein>
<gene>
    <name evidence="2" type="ORF">DB769_15390</name>
</gene>
<evidence type="ECO:0000256" key="1">
    <source>
        <dbReference type="SAM" id="MobiDB-lite"/>
    </source>
</evidence>
<sequence length="69" mass="7899">MVFARFKSGWPQIFWWHLLAFGRAMNARVPQAACLQTTHSIPDFKQNPRAQSLRESVRRVSRANPGDGC</sequence>
<name>A0AAQ1BVP1_XANPE</name>
<comment type="caution">
    <text evidence="2">The sequence shown here is derived from an EMBL/GenBank/DDBJ whole genome shotgun (WGS) entry which is preliminary data.</text>
</comment>
<organism evidence="2 3">
    <name type="scientific">Xanthomonas perforans</name>
    <dbReference type="NCBI Taxonomy" id="442694"/>
    <lineage>
        <taxon>Bacteria</taxon>
        <taxon>Pseudomonadati</taxon>
        <taxon>Pseudomonadota</taxon>
        <taxon>Gammaproteobacteria</taxon>
        <taxon>Lysobacterales</taxon>
        <taxon>Lysobacteraceae</taxon>
        <taxon>Xanthomonas</taxon>
    </lineage>
</organism>
<accession>A0AAQ1BVP1</accession>
<evidence type="ECO:0000313" key="2">
    <source>
        <dbReference type="EMBL" id="RXD52183.1"/>
    </source>
</evidence>
<dbReference type="EMBL" id="PUUL01000090">
    <property type="protein sequence ID" value="RXD52183.1"/>
    <property type="molecule type" value="Genomic_DNA"/>
</dbReference>
<feature type="region of interest" description="Disordered" evidence="1">
    <location>
        <begin position="43"/>
        <end position="69"/>
    </location>
</feature>